<gene>
    <name evidence="1 3" type="primary">clpS</name>
    <name evidence="3" type="ORF">JIN84_04790</name>
</gene>
<dbReference type="SUPFAM" id="SSF54736">
    <property type="entry name" value="ClpS-like"/>
    <property type="match status" value="1"/>
</dbReference>
<comment type="subunit">
    <text evidence="1">Binds to the N-terminal domain of the chaperone ClpA.</text>
</comment>
<keyword evidence="3" id="KW-0378">Hydrolase</keyword>
<evidence type="ECO:0000259" key="2">
    <source>
        <dbReference type="Pfam" id="PF02617"/>
    </source>
</evidence>
<proteinExistence type="inferred from homology"/>
<dbReference type="HAMAP" id="MF_00302">
    <property type="entry name" value="ClpS"/>
    <property type="match status" value="1"/>
</dbReference>
<dbReference type="PANTHER" id="PTHR33473">
    <property type="entry name" value="ATP-DEPENDENT CLP PROTEASE ADAPTER PROTEIN CLPS1, CHLOROPLASTIC"/>
    <property type="match status" value="1"/>
</dbReference>
<protein>
    <recommendedName>
        <fullName evidence="1">ATP-dependent Clp protease adapter protein ClpS</fullName>
    </recommendedName>
</protein>
<accession>A0A934R1A5</accession>
<comment type="caution">
    <text evidence="3">The sequence shown here is derived from an EMBL/GenBank/DDBJ whole genome shotgun (WGS) entry which is preliminary data.</text>
</comment>
<sequence>MADTDTLVRTEESVSPALPWNVVVHDDPVNLMLYVTYVLMKIFGYEEKKAKILMMQVHNLGRSVVWTGEREKAELYVQQLQIHQLKTSLEKAG</sequence>
<dbReference type="Pfam" id="PF02617">
    <property type="entry name" value="ClpS"/>
    <property type="match status" value="1"/>
</dbReference>
<name>A0A934R1A5_9BACT</name>
<dbReference type="PANTHER" id="PTHR33473:SF19">
    <property type="entry name" value="ATP-DEPENDENT CLP PROTEASE ADAPTER PROTEIN CLPS"/>
    <property type="match status" value="1"/>
</dbReference>
<dbReference type="Gene3D" id="3.30.1390.10">
    <property type="match status" value="1"/>
</dbReference>
<dbReference type="GO" id="GO:0030163">
    <property type="term" value="P:protein catabolic process"/>
    <property type="evidence" value="ECO:0007669"/>
    <property type="project" value="InterPro"/>
</dbReference>
<organism evidence="3 4">
    <name type="scientific">Luteolibacter yonseiensis</name>
    <dbReference type="NCBI Taxonomy" id="1144680"/>
    <lineage>
        <taxon>Bacteria</taxon>
        <taxon>Pseudomonadati</taxon>
        <taxon>Verrucomicrobiota</taxon>
        <taxon>Verrucomicrobiia</taxon>
        <taxon>Verrucomicrobiales</taxon>
        <taxon>Verrucomicrobiaceae</taxon>
        <taxon>Luteolibacter</taxon>
    </lineage>
</organism>
<dbReference type="AlphaFoldDB" id="A0A934R1A5"/>
<feature type="domain" description="Adaptor protein ClpS core" evidence="2">
    <location>
        <begin position="19"/>
        <end position="82"/>
    </location>
</feature>
<evidence type="ECO:0000313" key="3">
    <source>
        <dbReference type="EMBL" id="MBK1814919.1"/>
    </source>
</evidence>
<dbReference type="NCBIfam" id="NF000668">
    <property type="entry name" value="PRK00033.1-1"/>
    <property type="match status" value="1"/>
</dbReference>
<keyword evidence="4" id="KW-1185">Reference proteome</keyword>
<dbReference type="Proteomes" id="UP000600139">
    <property type="component" value="Unassembled WGS sequence"/>
</dbReference>
<comment type="similarity">
    <text evidence="1">Belongs to the ClpS family.</text>
</comment>
<evidence type="ECO:0000256" key="1">
    <source>
        <dbReference type="HAMAP-Rule" id="MF_00302"/>
    </source>
</evidence>
<dbReference type="GO" id="GO:0008233">
    <property type="term" value="F:peptidase activity"/>
    <property type="evidence" value="ECO:0007669"/>
    <property type="project" value="UniProtKB-KW"/>
</dbReference>
<dbReference type="GO" id="GO:0006508">
    <property type="term" value="P:proteolysis"/>
    <property type="evidence" value="ECO:0007669"/>
    <property type="project" value="UniProtKB-UniRule"/>
</dbReference>
<dbReference type="InterPro" id="IPR003769">
    <property type="entry name" value="ClpS_core"/>
</dbReference>
<dbReference type="InterPro" id="IPR014719">
    <property type="entry name" value="Ribosomal_bL12_C/ClpS-like"/>
</dbReference>
<reference evidence="3" key="1">
    <citation type="submission" date="2021-01" db="EMBL/GenBank/DDBJ databases">
        <title>Modified the classification status of verrucomicrobia.</title>
        <authorList>
            <person name="Feng X."/>
        </authorList>
    </citation>
    <scope>NUCLEOTIDE SEQUENCE</scope>
    <source>
        <strain evidence="3">JCM 18052</strain>
    </source>
</reference>
<evidence type="ECO:0000313" key="4">
    <source>
        <dbReference type="Proteomes" id="UP000600139"/>
    </source>
</evidence>
<dbReference type="InterPro" id="IPR022935">
    <property type="entry name" value="ClpS"/>
</dbReference>
<keyword evidence="3" id="KW-0645">Protease</keyword>
<dbReference type="RefSeq" id="WP_200349867.1">
    <property type="nucleotide sequence ID" value="NZ_BAABHZ010000010.1"/>
</dbReference>
<comment type="function">
    <text evidence="1">Involved in the modulation of the specificity of the ClpAP-mediated ATP-dependent protein degradation.</text>
</comment>
<dbReference type="EMBL" id="JAENIK010000004">
    <property type="protein sequence ID" value="MBK1814919.1"/>
    <property type="molecule type" value="Genomic_DNA"/>
</dbReference>